<dbReference type="SMART" id="SM00421">
    <property type="entry name" value="HTH_LUXR"/>
    <property type="match status" value="1"/>
</dbReference>
<dbReference type="InterPro" id="IPR000792">
    <property type="entry name" value="Tscrpt_reg_LuxR_C"/>
</dbReference>
<dbReference type="InterPro" id="IPR036388">
    <property type="entry name" value="WH-like_DNA-bd_sf"/>
</dbReference>
<accession>A0ABQ2I2N2</accession>
<keyword evidence="2" id="KW-0805">Transcription regulation</keyword>
<dbReference type="SUPFAM" id="SSF88659">
    <property type="entry name" value="Sigma3 and sigma4 domains of RNA polymerase sigma factors"/>
    <property type="match status" value="1"/>
</dbReference>
<dbReference type="InterPro" id="IPR013249">
    <property type="entry name" value="RNA_pol_sigma70_r4_t2"/>
</dbReference>
<comment type="caution">
    <text evidence="6">The sequence shown here is derived from an EMBL/GenBank/DDBJ whole genome shotgun (WGS) entry which is preliminary data.</text>
</comment>
<dbReference type="PANTHER" id="PTHR43133:SF46">
    <property type="entry name" value="RNA POLYMERASE SIGMA-70 FACTOR ECF SUBFAMILY"/>
    <property type="match status" value="1"/>
</dbReference>
<feature type="domain" description="HTH luxR-type" evidence="5">
    <location>
        <begin position="124"/>
        <end position="178"/>
    </location>
</feature>
<dbReference type="EMBL" id="BMLI01000001">
    <property type="protein sequence ID" value="GGM96960.1"/>
    <property type="molecule type" value="Genomic_DNA"/>
</dbReference>
<evidence type="ECO:0000313" key="6">
    <source>
        <dbReference type="EMBL" id="GGM96960.1"/>
    </source>
</evidence>
<dbReference type="NCBIfam" id="TIGR02937">
    <property type="entry name" value="sigma70-ECF"/>
    <property type="match status" value="1"/>
</dbReference>
<comment type="similarity">
    <text evidence="1">Belongs to the sigma-70 factor family. ECF subfamily.</text>
</comment>
<evidence type="ECO:0000256" key="4">
    <source>
        <dbReference type="ARBA" id="ARBA00023163"/>
    </source>
</evidence>
<evidence type="ECO:0000313" key="7">
    <source>
        <dbReference type="Proteomes" id="UP000632339"/>
    </source>
</evidence>
<dbReference type="InterPro" id="IPR013324">
    <property type="entry name" value="RNA_pol_sigma_r3/r4-like"/>
</dbReference>
<dbReference type="InterPro" id="IPR013325">
    <property type="entry name" value="RNA_pol_sigma_r2"/>
</dbReference>
<dbReference type="InterPro" id="IPR014284">
    <property type="entry name" value="RNA_pol_sigma-70_dom"/>
</dbReference>
<dbReference type="Proteomes" id="UP000632339">
    <property type="component" value="Unassembled WGS sequence"/>
</dbReference>
<keyword evidence="7" id="KW-1185">Reference proteome</keyword>
<keyword evidence="4" id="KW-0804">Transcription</keyword>
<dbReference type="Gene3D" id="1.10.10.10">
    <property type="entry name" value="Winged helix-like DNA-binding domain superfamily/Winged helix DNA-binding domain"/>
    <property type="match status" value="1"/>
</dbReference>
<dbReference type="SUPFAM" id="SSF88946">
    <property type="entry name" value="Sigma2 domain of RNA polymerase sigma factors"/>
    <property type="match status" value="1"/>
</dbReference>
<name>A0ABQ2I2N2_9BACT</name>
<dbReference type="PRINTS" id="PR00038">
    <property type="entry name" value="HTHLUXR"/>
</dbReference>
<dbReference type="InterPro" id="IPR039425">
    <property type="entry name" value="RNA_pol_sigma-70-like"/>
</dbReference>
<dbReference type="InterPro" id="IPR014327">
    <property type="entry name" value="RNA_pol_sigma70_bacteroid"/>
</dbReference>
<evidence type="ECO:0000256" key="2">
    <source>
        <dbReference type="ARBA" id="ARBA00023015"/>
    </source>
</evidence>
<evidence type="ECO:0000259" key="5">
    <source>
        <dbReference type="SMART" id="SM00421"/>
    </source>
</evidence>
<gene>
    <name evidence="6" type="ORF">GCM10010967_33460</name>
</gene>
<dbReference type="NCBIfam" id="TIGR02985">
    <property type="entry name" value="Sig70_bacteroi1"/>
    <property type="match status" value="1"/>
</dbReference>
<dbReference type="Pfam" id="PF08281">
    <property type="entry name" value="Sigma70_r4_2"/>
    <property type="match status" value="1"/>
</dbReference>
<keyword evidence="3" id="KW-0731">Sigma factor</keyword>
<evidence type="ECO:0000256" key="3">
    <source>
        <dbReference type="ARBA" id="ARBA00023082"/>
    </source>
</evidence>
<protein>
    <submittedName>
        <fullName evidence="6">RNA polymerase sigma-70 factor</fullName>
    </submittedName>
</protein>
<dbReference type="PANTHER" id="PTHR43133">
    <property type="entry name" value="RNA POLYMERASE ECF-TYPE SIGMA FACTO"/>
    <property type="match status" value="1"/>
</dbReference>
<sequence length="179" mass="20815">MPGLHLNADSKLLNDSSFTNIYNEYWEKVFVVCYSNLKDVEVAKELTQEIFKSIWERRHQLVFTESVERYLVRSAKLKVFEYIRNKQIRVAHLRNIATANTGHANVTEDLVMHQHLSDRLKALIDGLPGHCQRVFRMSREQGMTNKEIAGILVISERTVEYHLSNALRLLRSGLKDYAI</sequence>
<organism evidence="6 7">
    <name type="scientific">Dyadobacter beijingensis</name>
    <dbReference type="NCBI Taxonomy" id="365489"/>
    <lineage>
        <taxon>Bacteria</taxon>
        <taxon>Pseudomonadati</taxon>
        <taxon>Bacteroidota</taxon>
        <taxon>Cytophagia</taxon>
        <taxon>Cytophagales</taxon>
        <taxon>Spirosomataceae</taxon>
        <taxon>Dyadobacter</taxon>
    </lineage>
</organism>
<evidence type="ECO:0000256" key="1">
    <source>
        <dbReference type="ARBA" id="ARBA00010641"/>
    </source>
</evidence>
<reference evidence="7" key="1">
    <citation type="journal article" date="2019" name="Int. J. Syst. Evol. Microbiol.">
        <title>The Global Catalogue of Microorganisms (GCM) 10K type strain sequencing project: providing services to taxonomists for standard genome sequencing and annotation.</title>
        <authorList>
            <consortium name="The Broad Institute Genomics Platform"/>
            <consortium name="The Broad Institute Genome Sequencing Center for Infectious Disease"/>
            <person name="Wu L."/>
            <person name="Ma J."/>
        </authorList>
    </citation>
    <scope>NUCLEOTIDE SEQUENCE [LARGE SCALE GENOMIC DNA]</scope>
    <source>
        <strain evidence="7">CGMCC 1.6375</strain>
    </source>
</reference>
<dbReference type="Gene3D" id="1.10.1740.10">
    <property type="match status" value="1"/>
</dbReference>
<proteinExistence type="inferred from homology"/>